<keyword evidence="6" id="KW-0687">Ribonucleoprotein</keyword>
<sequence>MQPTSLLHRAIRRLQLTTKQVNGGYYKGTRSGAMGRHTKHGQYIIDWDKVRTYVVPDLAGFQLTPFVTKKMEPTRGEFPGSSPLDGKAYLENWKRVNGED</sequence>
<reference evidence="7 8" key="1">
    <citation type="submission" date="2017-04" db="EMBL/GenBank/DDBJ databases">
        <title>Draft genome sequence of Tuber borchii Vittad., a whitish edible truffle.</title>
        <authorList>
            <consortium name="DOE Joint Genome Institute"/>
            <person name="Murat C."/>
            <person name="Kuo A."/>
            <person name="Barry K.W."/>
            <person name="Clum A."/>
            <person name="Dockter R.B."/>
            <person name="Fauchery L."/>
            <person name="Iotti M."/>
            <person name="Kohler A."/>
            <person name="Labutti K."/>
            <person name="Lindquist E.A."/>
            <person name="Lipzen A."/>
            <person name="Ohm R.A."/>
            <person name="Wang M."/>
            <person name="Grigoriev I.V."/>
            <person name="Zambonelli A."/>
            <person name="Martin F.M."/>
        </authorList>
    </citation>
    <scope>NUCLEOTIDE SEQUENCE [LARGE SCALE GENOMIC DNA]</scope>
    <source>
        <strain evidence="7 8">Tbo3840</strain>
    </source>
</reference>
<evidence type="ECO:0000256" key="2">
    <source>
        <dbReference type="ARBA" id="ARBA00010152"/>
    </source>
</evidence>
<comment type="subcellular location">
    <subcellularLocation>
        <location evidence="1">Mitochondrion</location>
    </subcellularLocation>
</comment>
<comment type="similarity">
    <text evidence="2">Belongs to the mitochondrion-specific ribosomal protein mL41 family.</text>
</comment>
<comment type="caution">
    <text evidence="7">The sequence shown here is derived from an EMBL/GenBank/DDBJ whole genome shotgun (WGS) entry which is preliminary data.</text>
</comment>
<dbReference type="GO" id="GO:0005762">
    <property type="term" value="C:mitochondrial large ribosomal subunit"/>
    <property type="evidence" value="ECO:0007669"/>
    <property type="project" value="InterPro"/>
</dbReference>
<evidence type="ECO:0000256" key="4">
    <source>
        <dbReference type="ARBA" id="ARBA00022980"/>
    </source>
</evidence>
<proteinExistence type="inferred from homology"/>
<organism evidence="7 8">
    <name type="scientific">Tuber borchii</name>
    <name type="common">White truffle</name>
    <dbReference type="NCBI Taxonomy" id="42251"/>
    <lineage>
        <taxon>Eukaryota</taxon>
        <taxon>Fungi</taxon>
        <taxon>Dikarya</taxon>
        <taxon>Ascomycota</taxon>
        <taxon>Pezizomycotina</taxon>
        <taxon>Pezizomycetes</taxon>
        <taxon>Pezizales</taxon>
        <taxon>Tuberaceae</taxon>
        <taxon>Tuber</taxon>
    </lineage>
</organism>
<name>A0A2T7A9J9_TUBBO</name>
<dbReference type="GO" id="GO:0006412">
    <property type="term" value="P:translation"/>
    <property type="evidence" value="ECO:0007669"/>
    <property type="project" value="TreeGrafter"/>
</dbReference>
<evidence type="ECO:0000256" key="6">
    <source>
        <dbReference type="ARBA" id="ARBA00023274"/>
    </source>
</evidence>
<dbReference type="PANTHER" id="PTHR21338:SF0">
    <property type="entry name" value="LARGE RIBOSOMAL SUBUNIT PROTEIN ML41"/>
    <property type="match status" value="1"/>
</dbReference>
<dbReference type="Pfam" id="PF09809">
    <property type="entry name" value="MRP-L27"/>
    <property type="match status" value="1"/>
</dbReference>
<dbReference type="AlphaFoldDB" id="A0A2T7A9J9"/>
<protein>
    <submittedName>
        <fullName evidence="7">Mitochondrial ribosomal protein L27-domain-containing protein</fullName>
    </submittedName>
</protein>
<accession>A0A2T7A9J9</accession>
<dbReference type="PANTHER" id="PTHR21338">
    <property type="entry name" value="MITOCHONDRIAL RIBOSOMAL PROTEIN L41"/>
    <property type="match status" value="1"/>
</dbReference>
<keyword evidence="8" id="KW-1185">Reference proteome</keyword>
<evidence type="ECO:0000256" key="5">
    <source>
        <dbReference type="ARBA" id="ARBA00023128"/>
    </source>
</evidence>
<dbReference type="Proteomes" id="UP000244722">
    <property type="component" value="Unassembled WGS sequence"/>
</dbReference>
<keyword evidence="3" id="KW-0809">Transit peptide</keyword>
<gene>
    <name evidence="7" type="ORF">B9Z19DRAFT_1070200</name>
</gene>
<keyword evidence="5" id="KW-0496">Mitochondrion</keyword>
<dbReference type="EMBL" id="NESQ01000001">
    <property type="protein sequence ID" value="PUU84372.1"/>
    <property type="molecule type" value="Genomic_DNA"/>
</dbReference>
<evidence type="ECO:0000256" key="1">
    <source>
        <dbReference type="ARBA" id="ARBA00004173"/>
    </source>
</evidence>
<evidence type="ECO:0000256" key="3">
    <source>
        <dbReference type="ARBA" id="ARBA00022946"/>
    </source>
</evidence>
<dbReference type="OrthoDB" id="408933at2759"/>
<dbReference type="STRING" id="42251.A0A2T7A9J9"/>
<evidence type="ECO:0000313" key="8">
    <source>
        <dbReference type="Proteomes" id="UP000244722"/>
    </source>
</evidence>
<keyword evidence="4 7" id="KW-0689">Ribosomal protein</keyword>
<dbReference type="InterPro" id="IPR019189">
    <property type="entry name" value="Ribosomal_mL41"/>
</dbReference>
<evidence type="ECO:0000313" key="7">
    <source>
        <dbReference type="EMBL" id="PUU84372.1"/>
    </source>
</evidence>
<dbReference type="GO" id="GO:0003735">
    <property type="term" value="F:structural constituent of ribosome"/>
    <property type="evidence" value="ECO:0007669"/>
    <property type="project" value="InterPro"/>
</dbReference>